<protein>
    <submittedName>
        <fullName evidence="5">Glycosyltransferase family 2 protein</fullName>
    </submittedName>
</protein>
<keyword evidence="4" id="KW-0472">Membrane</keyword>
<name>A0ABW1EEX9_9BACT</name>
<accession>A0ABW1EEX9</accession>
<evidence type="ECO:0000256" key="4">
    <source>
        <dbReference type="SAM" id="Phobius"/>
    </source>
</evidence>
<dbReference type="RefSeq" id="WP_263337723.1">
    <property type="nucleotide sequence ID" value="NZ_JAGSYH010000004.1"/>
</dbReference>
<keyword evidence="4" id="KW-0812">Transmembrane</keyword>
<dbReference type="SUPFAM" id="SSF53448">
    <property type="entry name" value="Nucleotide-diphospho-sugar transferases"/>
    <property type="match status" value="1"/>
</dbReference>
<gene>
    <name evidence="5" type="ORF">ACFPT7_06355</name>
</gene>
<feature type="transmembrane region" description="Helical" evidence="4">
    <location>
        <begin position="354"/>
        <end position="371"/>
    </location>
</feature>
<evidence type="ECO:0000313" key="5">
    <source>
        <dbReference type="EMBL" id="MFC5861908.1"/>
    </source>
</evidence>
<dbReference type="Pfam" id="PF13641">
    <property type="entry name" value="Glyco_tranf_2_3"/>
    <property type="match status" value="1"/>
</dbReference>
<evidence type="ECO:0000256" key="2">
    <source>
        <dbReference type="ARBA" id="ARBA00022676"/>
    </source>
</evidence>
<sequence>MTLHLLLTLAGIALVAITLPLVLELFIVTSANLLRGRKNAPSVADNFQESNFPLTVIVPAHNEQLLVSHCVTSLKTSATSATRILVIAHNCSDSTAARAAAAGADVLELNDPGKKGKGFALRYGFEKALAAGASAVMVVDADSAVSPDTVPAVVKAFVQGSRVVQCRYEMVSASGAAGTRLAALAFRGFNVVRPRGRQNLGLSAGILGNGFAMAREVLEANPYEAFSVVEDLEYHLHLVMAGERVHYLDQVLVSAEFPESRSGEQVQRSRWEGGRFRTARVWAMPLVGKILSGQIRLLEPLCDLTGLPLAYGVFALLVAICLPLTWLRWYATFSLGTVLVHVLTAAWAGDDFLGTLKLLALAPLYILRKLWMIPGIARGASAKAAWIRTERNNTL</sequence>
<comment type="similarity">
    <text evidence="1">Belongs to the glycosyltransferase 2 family.</text>
</comment>
<dbReference type="Proteomes" id="UP001596091">
    <property type="component" value="Unassembled WGS sequence"/>
</dbReference>
<dbReference type="InterPro" id="IPR029044">
    <property type="entry name" value="Nucleotide-diphossugar_trans"/>
</dbReference>
<keyword evidence="3" id="KW-0808">Transferase</keyword>
<keyword evidence="6" id="KW-1185">Reference proteome</keyword>
<comment type="caution">
    <text evidence="5">The sequence shown here is derived from an EMBL/GenBank/DDBJ whole genome shotgun (WGS) entry which is preliminary data.</text>
</comment>
<evidence type="ECO:0000256" key="1">
    <source>
        <dbReference type="ARBA" id="ARBA00006739"/>
    </source>
</evidence>
<dbReference type="PANTHER" id="PTHR43630">
    <property type="entry name" value="POLY-BETA-1,6-N-ACETYL-D-GLUCOSAMINE SYNTHASE"/>
    <property type="match status" value="1"/>
</dbReference>
<dbReference type="PANTHER" id="PTHR43630:SF1">
    <property type="entry name" value="POLY-BETA-1,6-N-ACETYL-D-GLUCOSAMINE SYNTHASE"/>
    <property type="match status" value="1"/>
</dbReference>
<reference evidence="6" key="1">
    <citation type="journal article" date="2019" name="Int. J. Syst. Evol. Microbiol.">
        <title>The Global Catalogue of Microorganisms (GCM) 10K type strain sequencing project: providing services to taxonomists for standard genome sequencing and annotation.</title>
        <authorList>
            <consortium name="The Broad Institute Genomics Platform"/>
            <consortium name="The Broad Institute Genome Sequencing Center for Infectious Disease"/>
            <person name="Wu L."/>
            <person name="Ma J."/>
        </authorList>
    </citation>
    <scope>NUCLEOTIDE SEQUENCE [LARGE SCALE GENOMIC DNA]</scope>
    <source>
        <strain evidence="6">JCM 4087</strain>
    </source>
</reference>
<dbReference type="EMBL" id="JBHSPH010000002">
    <property type="protein sequence ID" value="MFC5861908.1"/>
    <property type="molecule type" value="Genomic_DNA"/>
</dbReference>
<feature type="transmembrane region" description="Helical" evidence="4">
    <location>
        <begin position="6"/>
        <end position="28"/>
    </location>
</feature>
<organism evidence="5 6">
    <name type="scientific">Acidicapsa dinghuensis</name>
    <dbReference type="NCBI Taxonomy" id="2218256"/>
    <lineage>
        <taxon>Bacteria</taxon>
        <taxon>Pseudomonadati</taxon>
        <taxon>Acidobacteriota</taxon>
        <taxon>Terriglobia</taxon>
        <taxon>Terriglobales</taxon>
        <taxon>Acidobacteriaceae</taxon>
        <taxon>Acidicapsa</taxon>
    </lineage>
</organism>
<evidence type="ECO:0000256" key="3">
    <source>
        <dbReference type="ARBA" id="ARBA00022679"/>
    </source>
</evidence>
<dbReference type="Gene3D" id="3.90.550.10">
    <property type="entry name" value="Spore Coat Polysaccharide Biosynthesis Protein SpsA, Chain A"/>
    <property type="match status" value="1"/>
</dbReference>
<keyword evidence="4" id="KW-1133">Transmembrane helix</keyword>
<proteinExistence type="inferred from homology"/>
<dbReference type="CDD" id="cd06438">
    <property type="entry name" value="EpsO_like"/>
    <property type="match status" value="1"/>
</dbReference>
<feature type="transmembrane region" description="Helical" evidence="4">
    <location>
        <begin position="304"/>
        <end position="322"/>
    </location>
</feature>
<keyword evidence="2" id="KW-0328">Glycosyltransferase</keyword>
<evidence type="ECO:0000313" key="6">
    <source>
        <dbReference type="Proteomes" id="UP001596091"/>
    </source>
</evidence>
<feature type="transmembrane region" description="Helical" evidence="4">
    <location>
        <begin position="329"/>
        <end position="348"/>
    </location>
</feature>